<reference evidence="2 3" key="1">
    <citation type="submission" date="2018-11" db="EMBL/GenBank/DDBJ databases">
        <title>Vibrio LJC006 sp. nov., isolated from seawater during the bloom of the enteromorpha.</title>
        <authorList>
            <person name="Liang J."/>
        </authorList>
    </citation>
    <scope>NUCLEOTIDE SEQUENCE [LARGE SCALE GENOMIC DNA]</scope>
    <source>
        <strain evidence="2 3">LJC006</strain>
    </source>
</reference>
<dbReference type="OrthoDB" id="9790409at2"/>
<keyword evidence="1" id="KW-0472">Membrane</keyword>
<evidence type="ECO:0000256" key="1">
    <source>
        <dbReference type="SAM" id="Phobius"/>
    </source>
</evidence>
<protein>
    <submittedName>
        <fullName evidence="2">YeeE/YedE family protein</fullName>
    </submittedName>
</protein>
<feature type="transmembrane region" description="Helical" evidence="1">
    <location>
        <begin position="45"/>
        <end position="65"/>
    </location>
</feature>
<keyword evidence="3" id="KW-1185">Reference proteome</keyword>
<dbReference type="AlphaFoldDB" id="A0A3N9TEU1"/>
<feature type="transmembrane region" description="Helical" evidence="1">
    <location>
        <begin position="85"/>
        <end position="103"/>
    </location>
</feature>
<feature type="transmembrane region" description="Helical" evidence="1">
    <location>
        <begin position="123"/>
        <end position="140"/>
    </location>
</feature>
<sequence>MKTFLFYCVATLCGLIFGMGMVISQMVNPDKVIGFLDITGDWDMTLMFVMLGALMVFTPFFWFIVRQRAKPLLAEAFSISNFKAVNARLVIGASIFGIGWGIAGVCPGPSLTRIGLGGADSGLFFVSMILGLAVTQWLLNKHNEKKERYKLSLDHK</sequence>
<keyword evidence="1" id="KW-0812">Transmembrane</keyword>
<dbReference type="Pfam" id="PF20398">
    <property type="entry name" value="DUF6691"/>
    <property type="match status" value="1"/>
</dbReference>
<comment type="caution">
    <text evidence="2">The sequence shown here is derived from an EMBL/GenBank/DDBJ whole genome shotgun (WGS) entry which is preliminary data.</text>
</comment>
<dbReference type="RefSeq" id="WP_124937544.1">
    <property type="nucleotide sequence ID" value="NZ_RJVQ01000005.1"/>
</dbReference>
<proteinExistence type="predicted"/>
<accession>A0A3N9TEU1</accession>
<evidence type="ECO:0000313" key="3">
    <source>
        <dbReference type="Proteomes" id="UP000281112"/>
    </source>
</evidence>
<organism evidence="2 3">
    <name type="scientific">Vibrio viridaestus</name>
    <dbReference type="NCBI Taxonomy" id="2487322"/>
    <lineage>
        <taxon>Bacteria</taxon>
        <taxon>Pseudomonadati</taxon>
        <taxon>Pseudomonadota</taxon>
        <taxon>Gammaproteobacteria</taxon>
        <taxon>Vibrionales</taxon>
        <taxon>Vibrionaceae</taxon>
        <taxon>Vibrio</taxon>
    </lineage>
</organism>
<evidence type="ECO:0000313" key="2">
    <source>
        <dbReference type="EMBL" id="RQW62550.1"/>
    </source>
</evidence>
<dbReference type="InterPro" id="IPR046513">
    <property type="entry name" value="DUF6691"/>
</dbReference>
<gene>
    <name evidence="2" type="ORF">EES38_12550</name>
</gene>
<name>A0A3N9TEU1_9VIBR</name>
<keyword evidence="1" id="KW-1133">Transmembrane helix</keyword>
<dbReference type="EMBL" id="RJVQ01000005">
    <property type="protein sequence ID" value="RQW62550.1"/>
    <property type="molecule type" value="Genomic_DNA"/>
</dbReference>
<dbReference type="Proteomes" id="UP000281112">
    <property type="component" value="Unassembled WGS sequence"/>
</dbReference>